<dbReference type="InterPro" id="IPR050298">
    <property type="entry name" value="Gram-neg_bact_OMP"/>
</dbReference>
<dbReference type="PANTHER" id="PTHR34501:SF9">
    <property type="entry name" value="MAJOR OUTER MEMBRANE PROTEIN P.IA"/>
    <property type="match status" value="1"/>
</dbReference>
<keyword evidence="14" id="KW-1185">Reference proteome</keyword>
<dbReference type="EMBL" id="CP080095">
    <property type="protein sequence ID" value="QYD68124.1"/>
    <property type="molecule type" value="Genomic_DNA"/>
</dbReference>
<accession>A0ABX8UMA0</accession>
<keyword evidence="4" id="KW-1134">Transmembrane beta strand</keyword>
<evidence type="ECO:0000256" key="9">
    <source>
        <dbReference type="ARBA" id="ARBA00023136"/>
    </source>
</evidence>
<protein>
    <submittedName>
        <fullName evidence="13">Porin</fullName>
    </submittedName>
</protein>
<dbReference type="CDD" id="cd00342">
    <property type="entry name" value="gram_neg_porins"/>
    <property type="match status" value="1"/>
</dbReference>
<keyword evidence="6 11" id="KW-0732">Signal</keyword>
<keyword evidence="10" id="KW-0998">Cell outer membrane</keyword>
<dbReference type="RefSeq" id="WP_219797517.1">
    <property type="nucleotide sequence ID" value="NZ_CP080095.1"/>
</dbReference>
<evidence type="ECO:0000256" key="7">
    <source>
        <dbReference type="ARBA" id="ARBA00023065"/>
    </source>
</evidence>
<keyword evidence="3" id="KW-0813">Transport</keyword>
<keyword evidence="7" id="KW-0406">Ion transport</keyword>
<dbReference type="PANTHER" id="PTHR34501">
    <property type="entry name" value="PROTEIN YDDL-RELATED"/>
    <property type="match status" value="1"/>
</dbReference>
<dbReference type="InterPro" id="IPR033900">
    <property type="entry name" value="Gram_neg_porin_domain"/>
</dbReference>
<dbReference type="Gene3D" id="2.40.160.10">
    <property type="entry name" value="Porin"/>
    <property type="match status" value="1"/>
</dbReference>
<comment type="subunit">
    <text evidence="2">Homotrimer.</text>
</comment>
<dbReference type="Pfam" id="PF13609">
    <property type="entry name" value="Porin_4"/>
    <property type="match status" value="1"/>
</dbReference>
<evidence type="ECO:0000256" key="10">
    <source>
        <dbReference type="ARBA" id="ARBA00023237"/>
    </source>
</evidence>
<organism evidence="13 14">
    <name type="scientific">Paraburkholderia edwinii</name>
    <dbReference type="NCBI Taxonomy" id="2861782"/>
    <lineage>
        <taxon>Bacteria</taxon>
        <taxon>Pseudomonadati</taxon>
        <taxon>Pseudomonadota</taxon>
        <taxon>Betaproteobacteria</taxon>
        <taxon>Burkholderiales</taxon>
        <taxon>Burkholderiaceae</taxon>
        <taxon>Paraburkholderia</taxon>
    </lineage>
</organism>
<reference evidence="13 14" key="1">
    <citation type="submission" date="2021-07" db="EMBL/GenBank/DDBJ databases">
        <title>Paraburkholderia edwinii protects Aspergillus sp. from phenazines by acting as a toxin sponge.</title>
        <authorList>
            <person name="Dahlstrom K.M."/>
            <person name="Newman D.K."/>
        </authorList>
    </citation>
    <scope>NUCLEOTIDE SEQUENCE [LARGE SCALE GENOMIC DNA]</scope>
    <source>
        <strain evidence="13 14">Pe01</strain>
    </source>
</reference>
<evidence type="ECO:0000259" key="12">
    <source>
        <dbReference type="Pfam" id="PF13609"/>
    </source>
</evidence>
<evidence type="ECO:0000256" key="5">
    <source>
        <dbReference type="ARBA" id="ARBA00022692"/>
    </source>
</evidence>
<evidence type="ECO:0000256" key="3">
    <source>
        <dbReference type="ARBA" id="ARBA00022448"/>
    </source>
</evidence>
<dbReference type="InterPro" id="IPR023614">
    <property type="entry name" value="Porin_dom_sf"/>
</dbReference>
<feature type="domain" description="Porin" evidence="12">
    <location>
        <begin position="7"/>
        <end position="345"/>
    </location>
</feature>
<name>A0ABX8UMA0_9BURK</name>
<keyword evidence="9" id="KW-0472">Membrane</keyword>
<proteinExistence type="predicted"/>
<comment type="subcellular location">
    <subcellularLocation>
        <location evidence="1">Cell outer membrane</location>
        <topology evidence="1">Multi-pass membrane protein</topology>
    </subcellularLocation>
</comment>
<feature type="signal peptide" evidence="11">
    <location>
        <begin position="1"/>
        <end position="20"/>
    </location>
</feature>
<dbReference type="PRINTS" id="PR00182">
    <property type="entry name" value="ECOLNEIPORIN"/>
</dbReference>
<dbReference type="InterPro" id="IPR001702">
    <property type="entry name" value="Porin_Gram-ve"/>
</dbReference>
<evidence type="ECO:0000256" key="2">
    <source>
        <dbReference type="ARBA" id="ARBA00011233"/>
    </source>
</evidence>
<evidence type="ECO:0000313" key="14">
    <source>
        <dbReference type="Proteomes" id="UP000826462"/>
    </source>
</evidence>
<sequence>MKKMTAALAVTGAFAGHAYAQSSVTLYGIIDEGITYTNNQAGHSTWQETDGAINTSRFGLRGNEDLGGGLQAIFRLENGFSAANGNLRQGGRLFGRQAYVGLASSQFGTITLGRQYDSVVDYLGPLALTGTQYGGTFFAHPFDNDNLDNDFRVNNSVKFQSPNFRGLQAGALYGFSNDAGDFANNRAYSFGASYAFKGVTVAAAYLQINQNLTTASISNTNGALNGDATFFAGRQRIWGAGVKYSFGPFTTDFVYTTTLLNNALGISAGESGVSGGFGLNGGSARFNNYEVNGRYTLGSPWTIAVGYVHTDGSIDAARPHWDQVNVQAAYLLSVRTQVYLQTEYQHIAQDGLPLGAIISGLPAASTTPNQVAVTLGLRHTF</sequence>
<gene>
    <name evidence="13" type="ORF">KZJ38_17840</name>
</gene>
<dbReference type="Proteomes" id="UP000826462">
    <property type="component" value="Chromosome 1"/>
</dbReference>
<evidence type="ECO:0000256" key="1">
    <source>
        <dbReference type="ARBA" id="ARBA00004571"/>
    </source>
</evidence>
<evidence type="ECO:0000313" key="13">
    <source>
        <dbReference type="EMBL" id="QYD68124.1"/>
    </source>
</evidence>
<keyword evidence="8" id="KW-0626">Porin</keyword>
<evidence type="ECO:0000256" key="4">
    <source>
        <dbReference type="ARBA" id="ARBA00022452"/>
    </source>
</evidence>
<dbReference type="SUPFAM" id="SSF56935">
    <property type="entry name" value="Porins"/>
    <property type="match status" value="1"/>
</dbReference>
<evidence type="ECO:0000256" key="6">
    <source>
        <dbReference type="ARBA" id="ARBA00022729"/>
    </source>
</evidence>
<evidence type="ECO:0000256" key="11">
    <source>
        <dbReference type="SAM" id="SignalP"/>
    </source>
</evidence>
<evidence type="ECO:0000256" key="8">
    <source>
        <dbReference type="ARBA" id="ARBA00023114"/>
    </source>
</evidence>
<feature type="chain" id="PRO_5045384338" evidence="11">
    <location>
        <begin position="21"/>
        <end position="381"/>
    </location>
</feature>
<keyword evidence="5" id="KW-0812">Transmembrane</keyword>